<keyword evidence="2" id="KW-0378">Hydrolase</keyword>
<dbReference type="GO" id="GO:0005634">
    <property type="term" value="C:nucleus"/>
    <property type="evidence" value="ECO:0007669"/>
    <property type="project" value="TreeGrafter"/>
</dbReference>
<name>A0A803W8C5_FICAL</name>
<evidence type="ECO:0000256" key="2">
    <source>
        <dbReference type="ARBA" id="ARBA00022801"/>
    </source>
</evidence>
<keyword evidence="1" id="KW-0479">Metal-binding</keyword>
<dbReference type="InterPro" id="IPR016193">
    <property type="entry name" value="Cytidine_deaminase-like"/>
</dbReference>
<reference evidence="3 4" key="1">
    <citation type="journal article" date="2012" name="Nature">
        <title>The genomic landscape of species divergence in Ficedula flycatchers.</title>
        <authorList>
            <person name="Ellegren H."/>
            <person name="Smeds L."/>
            <person name="Burri R."/>
            <person name="Olason P.I."/>
            <person name="Backstrom N."/>
            <person name="Kawakami T."/>
            <person name="Kunstner A."/>
            <person name="Makinen H."/>
            <person name="Nadachowska-Brzyska K."/>
            <person name="Qvarnstrom A."/>
            <person name="Uebbing S."/>
            <person name="Wolf J.B."/>
        </authorList>
    </citation>
    <scope>NUCLEOTIDE SEQUENCE [LARGE SCALE GENOMIC DNA]</scope>
</reference>
<dbReference type="GO" id="GO:0003723">
    <property type="term" value="F:RNA binding"/>
    <property type="evidence" value="ECO:0007669"/>
    <property type="project" value="TreeGrafter"/>
</dbReference>
<dbReference type="Proteomes" id="UP000016665">
    <property type="component" value="Chromosome 1"/>
</dbReference>
<dbReference type="GeneTree" id="ENSGT00940000161190"/>
<dbReference type="InterPro" id="IPR016192">
    <property type="entry name" value="APOBEC/CMP_deaminase_Zn-bd"/>
</dbReference>
<dbReference type="Ensembl" id="ENSFALT00000039150.1">
    <property type="protein sequence ID" value="ENSFALP00000031231.1"/>
    <property type="gene ID" value="ENSFALG00000007257.2"/>
</dbReference>
<dbReference type="SUPFAM" id="SSF53927">
    <property type="entry name" value="Cytidine deaminase-like"/>
    <property type="match status" value="1"/>
</dbReference>
<dbReference type="AlphaFoldDB" id="A0A803W8C5"/>
<organism evidence="3 4">
    <name type="scientific">Ficedula albicollis</name>
    <name type="common">Collared flycatcher</name>
    <name type="synonym">Muscicapa albicollis</name>
    <dbReference type="NCBI Taxonomy" id="59894"/>
    <lineage>
        <taxon>Eukaryota</taxon>
        <taxon>Metazoa</taxon>
        <taxon>Chordata</taxon>
        <taxon>Craniata</taxon>
        <taxon>Vertebrata</taxon>
        <taxon>Euteleostomi</taxon>
        <taxon>Archelosauria</taxon>
        <taxon>Archosauria</taxon>
        <taxon>Dinosauria</taxon>
        <taxon>Saurischia</taxon>
        <taxon>Theropoda</taxon>
        <taxon>Coelurosauria</taxon>
        <taxon>Aves</taxon>
        <taxon>Neognathae</taxon>
        <taxon>Neoaves</taxon>
        <taxon>Telluraves</taxon>
        <taxon>Australaves</taxon>
        <taxon>Passeriformes</taxon>
        <taxon>Muscicapidae</taxon>
        <taxon>Ficedula</taxon>
    </lineage>
</organism>
<dbReference type="PANTHER" id="PTHR13857:SF26">
    <property type="entry name" value="C-U-EDITING ENZYME APOBEC-1"/>
    <property type="match status" value="1"/>
</dbReference>
<dbReference type="PANTHER" id="PTHR13857">
    <property type="entry name" value="MRNA EDITING ENZYME"/>
    <property type="match status" value="1"/>
</dbReference>
<dbReference type="Pfam" id="PF18750">
    <property type="entry name" value="SNAD4"/>
    <property type="match status" value="1"/>
</dbReference>
<dbReference type="InterPro" id="IPR050610">
    <property type="entry name" value="APOBEC_Cyt_Deaminase"/>
</dbReference>
<keyword evidence="4" id="KW-1185">Reference proteome</keyword>
<sequence>ILPLMGKRTGTGRGEAVEFLLFCFSMYISRRALRQQFDPRTYPSETYLLCELQWGGSGRFWIHWARNDEITDSHVEHYFLEQIFEPRSYSVCDITWYLSWSPCANCCDIIQEFLEEQHNVNLDIRVARVYNEHIRENRAALRQLANFQGAAIRAMDVEDYMYCWDTFLQQGGYFDFTAGSFRSAVERTRLRLEDILEVSTL</sequence>
<dbReference type="GO" id="GO:0004126">
    <property type="term" value="F:cytidine deaminase activity"/>
    <property type="evidence" value="ECO:0007669"/>
    <property type="project" value="TreeGrafter"/>
</dbReference>
<evidence type="ECO:0000313" key="4">
    <source>
        <dbReference type="Proteomes" id="UP000016665"/>
    </source>
</evidence>
<evidence type="ECO:0000313" key="3">
    <source>
        <dbReference type="Ensembl" id="ENSFALP00000031231.1"/>
    </source>
</evidence>
<evidence type="ECO:0008006" key="5">
    <source>
        <dbReference type="Google" id="ProtNLM"/>
    </source>
</evidence>
<accession>A0A803W8C5</accession>
<dbReference type="GO" id="GO:0008270">
    <property type="term" value="F:zinc ion binding"/>
    <property type="evidence" value="ECO:0007669"/>
    <property type="project" value="InterPro"/>
</dbReference>
<dbReference type="GO" id="GO:0016554">
    <property type="term" value="P:cytidine to uridine editing"/>
    <property type="evidence" value="ECO:0007669"/>
    <property type="project" value="TreeGrafter"/>
</dbReference>
<dbReference type="GO" id="GO:0005737">
    <property type="term" value="C:cytoplasm"/>
    <property type="evidence" value="ECO:0007669"/>
    <property type="project" value="TreeGrafter"/>
</dbReference>
<gene>
    <name evidence="3" type="primary">LOC101813722</name>
</gene>
<protein>
    <recommendedName>
        <fullName evidence="5">CMP/dCMP-type deaminase domain-containing protein</fullName>
    </recommendedName>
</protein>
<dbReference type="Gene3D" id="3.40.140.10">
    <property type="entry name" value="Cytidine Deaminase, domain 2"/>
    <property type="match status" value="1"/>
</dbReference>
<proteinExistence type="predicted"/>
<reference evidence="3" key="3">
    <citation type="submission" date="2025-09" db="UniProtKB">
        <authorList>
            <consortium name="Ensembl"/>
        </authorList>
    </citation>
    <scope>IDENTIFICATION</scope>
</reference>
<evidence type="ECO:0000256" key="1">
    <source>
        <dbReference type="ARBA" id="ARBA00022723"/>
    </source>
</evidence>
<dbReference type="PROSITE" id="PS00903">
    <property type="entry name" value="CYT_DCMP_DEAMINASES_1"/>
    <property type="match status" value="1"/>
</dbReference>
<reference evidence="3" key="2">
    <citation type="submission" date="2025-08" db="UniProtKB">
        <authorList>
            <consortium name="Ensembl"/>
        </authorList>
    </citation>
    <scope>IDENTIFICATION</scope>
</reference>